<sequence length="478" mass="53787">MSSRAEPLRVLIIGAGSAGLLFAQVLKQAGITSTVFEQDTSLLQRPRDWNFGIYWAQSRLNECLTDDLKALVKTAQTDPSYVANEESVLPVHNGETGKLMKNLPAPWSLRLKRKMLIKMLSTNVDIKWGKRLKNIRTDETSVTVTFEDGTVETGDLLIGCEGAHSLTREFLLGPKEAELLLSPFHDCASTDPSEWIWMLMQTWRSDEETGLTGNNILPAMYERGKSFGYPFNEAFTTIPPGTPVWHNRLRYWPTKPWDSKNGRLTLAGDAAHPMTFHRGQGLNNAITDAADFLVHLRAMTSHTPSELAGAVHRYEEELWPRGHEAVLASHENTNAVHDWKTMMQSPLFTEGLSKKGDLVSSKAHTEEAMEGDKPELERETIPVADEGTEVVVVKVQEEAPELGREEFAHRDEQAEMITAEGFVETNRREGQTEMPNPGVSNEHVEERRWCSIRPWMMDTWMMLKMPKLGFAAMGNQTS</sequence>
<keyword evidence="4" id="KW-0560">Oxidoreductase</keyword>
<dbReference type="Pfam" id="PF01494">
    <property type="entry name" value="FAD_binding_3"/>
    <property type="match status" value="2"/>
</dbReference>
<dbReference type="Proteomes" id="UP001285354">
    <property type="component" value="Unassembled WGS sequence"/>
</dbReference>
<reference evidence="7" key="1">
    <citation type="submission" date="2023-06" db="EMBL/GenBank/DDBJ databases">
        <title>Draft genome of Marssonina rosae.</title>
        <authorList>
            <person name="Cheng Q."/>
        </authorList>
    </citation>
    <scope>NUCLEOTIDE SEQUENCE</scope>
    <source>
        <strain evidence="7">R4</strain>
    </source>
</reference>
<dbReference type="Gene3D" id="3.50.50.60">
    <property type="entry name" value="FAD/NAD(P)-binding domain"/>
    <property type="match status" value="2"/>
</dbReference>
<comment type="caution">
    <text evidence="7">The sequence shown here is derived from an EMBL/GenBank/DDBJ whole genome shotgun (WGS) entry which is preliminary data.</text>
</comment>
<evidence type="ECO:0000313" key="7">
    <source>
        <dbReference type="EMBL" id="KAK2625873.1"/>
    </source>
</evidence>
<dbReference type="PANTHER" id="PTHR47178">
    <property type="entry name" value="MONOOXYGENASE, FAD-BINDING"/>
    <property type="match status" value="1"/>
</dbReference>
<dbReference type="EMBL" id="JAUBYV010000007">
    <property type="protein sequence ID" value="KAK2625873.1"/>
    <property type="molecule type" value="Genomic_DNA"/>
</dbReference>
<gene>
    <name evidence="7" type="ORF">QTJ16_005185</name>
</gene>
<evidence type="ECO:0000256" key="4">
    <source>
        <dbReference type="ARBA" id="ARBA00023002"/>
    </source>
</evidence>
<feature type="domain" description="FAD-binding" evidence="6">
    <location>
        <begin position="9"/>
        <end position="47"/>
    </location>
</feature>
<evidence type="ECO:0000256" key="5">
    <source>
        <dbReference type="ARBA" id="ARBA00023033"/>
    </source>
</evidence>
<dbReference type="InterPro" id="IPR002938">
    <property type="entry name" value="FAD-bd"/>
</dbReference>
<keyword evidence="2" id="KW-0285">Flavoprotein</keyword>
<evidence type="ECO:0000259" key="6">
    <source>
        <dbReference type="Pfam" id="PF01494"/>
    </source>
</evidence>
<organism evidence="7 8">
    <name type="scientific">Diplocarpon rosae</name>
    <dbReference type="NCBI Taxonomy" id="946125"/>
    <lineage>
        <taxon>Eukaryota</taxon>
        <taxon>Fungi</taxon>
        <taxon>Dikarya</taxon>
        <taxon>Ascomycota</taxon>
        <taxon>Pezizomycotina</taxon>
        <taxon>Leotiomycetes</taxon>
        <taxon>Helotiales</taxon>
        <taxon>Drepanopezizaceae</taxon>
        <taxon>Diplocarpon</taxon>
    </lineage>
</organism>
<dbReference type="PRINTS" id="PR00420">
    <property type="entry name" value="RNGMNOXGNASE"/>
</dbReference>
<protein>
    <recommendedName>
        <fullName evidence="6">FAD-binding domain-containing protein</fullName>
    </recommendedName>
</protein>
<dbReference type="InterPro" id="IPR036188">
    <property type="entry name" value="FAD/NAD-bd_sf"/>
</dbReference>
<proteinExistence type="predicted"/>
<evidence type="ECO:0000256" key="3">
    <source>
        <dbReference type="ARBA" id="ARBA00022827"/>
    </source>
</evidence>
<keyword evidence="8" id="KW-1185">Reference proteome</keyword>
<name>A0AAD9SZ83_9HELO</name>
<keyword evidence="3" id="KW-0274">FAD</keyword>
<dbReference type="GO" id="GO:0071949">
    <property type="term" value="F:FAD binding"/>
    <property type="evidence" value="ECO:0007669"/>
    <property type="project" value="InterPro"/>
</dbReference>
<dbReference type="AlphaFoldDB" id="A0AAD9SZ83"/>
<dbReference type="SUPFAM" id="SSF51905">
    <property type="entry name" value="FAD/NAD(P)-binding domain"/>
    <property type="match status" value="1"/>
</dbReference>
<accession>A0AAD9SZ83</accession>
<evidence type="ECO:0000256" key="1">
    <source>
        <dbReference type="ARBA" id="ARBA00001974"/>
    </source>
</evidence>
<keyword evidence="5" id="KW-0503">Monooxygenase</keyword>
<dbReference type="PANTHER" id="PTHR47178:SF3">
    <property type="entry name" value="FAD-BINDING DOMAIN-CONTAINING PROTEIN"/>
    <property type="match status" value="1"/>
</dbReference>
<feature type="domain" description="FAD-binding" evidence="6">
    <location>
        <begin position="260"/>
        <end position="307"/>
    </location>
</feature>
<dbReference type="GO" id="GO:0004497">
    <property type="term" value="F:monooxygenase activity"/>
    <property type="evidence" value="ECO:0007669"/>
    <property type="project" value="UniProtKB-KW"/>
</dbReference>
<evidence type="ECO:0000313" key="8">
    <source>
        <dbReference type="Proteomes" id="UP001285354"/>
    </source>
</evidence>
<evidence type="ECO:0000256" key="2">
    <source>
        <dbReference type="ARBA" id="ARBA00022630"/>
    </source>
</evidence>
<comment type="cofactor">
    <cofactor evidence="1">
        <name>FAD</name>
        <dbReference type="ChEBI" id="CHEBI:57692"/>
    </cofactor>
</comment>